<proteinExistence type="predicted"/>
<dbReference type="PANTHER" id="PTHR43130">
    <property type="entry name" value="ARAC-FAMILY TRANSCRIPTIONAL REGULATOR"/>
    <property type="match status" value="1"/>
</dbReference>
<comment type="caution">
    <text evidence="5">The sequence shown here is derived from an EMBL/GenBank/DDBJ whole genome shotgun (WGS) entry which is preliminary data.</text>
</comment>
<keyword evidence="2" id="KW-0238">DNA-binding</keyword>
<dbReference type="Gene3D" id="1.10.10.60">
    <property type="entry name" value="Homeodomain-like"/>
    <property type="match status" value="1"/>
</dbReference>
<dbReference type="PROSITE" id="PS01124">
    <property type="entry name" value="HTH_ARAC_FAMILY_2"/>
    <property type="match status" value="1"/>
</dbReference>
<dbReference type="Gene3D" id="3.40.50.880">
    <property type="match status" value="1"/>
</dbReference>
<dbReference type="InterPro" id="IPR018062">
    <property type="entry name" value="HTH_AraC-typ_CS"/>
</dbReference>
<dbReference type="Proteomes" id="UP000601789">
    <property type="component" value="Unassembled WGS sequence"/>
</dbReference>
<accession>A0ABS0SCG2</accession>
<name>A0ABS0SCG2_9HYPH</name>
<evidence type="ECO:0000313" key="6">
    <source>
        <dbReference type="Proteomes" id="UP000601789"/>
    </source>
</evidence>
<protein>
    <submittedName>
        <fullName evidence="5">GlxA family transcriptional regulator</fullName>
    </submittedName>
</protein>
<evidence type="ECO:0000256" key="2">
    <source>
        <dbReference type="ARBA" id="ARBA00023125"/>
    </source>
</evidence>
<evidence type="ECO:0000256" key="3">
    <source>
        <dbReference type="ARBA" id="ARBA00023163"/>
    </source>
</evidence>
<dbReference type="RefSeq" id="WP_198476402.1">
    <property type="nucleotide sequence ID" value="NZ_JADGMQ010000005.1"/>
</dbReference>
<dbReference type="InterPro" id="IPR018060">
    <property type="entry name" value="HTH_AraC"/>
</dbReference>
<evidence type="ECO:0000256" key="1">
    <source>
        <dbReference type="ARBA" id="ARBA00023015"/>
    </source>
</evidence>
<dbReference type="PROSITE" id="PS00041">
    <property type="entry name" value="HTH_ARAC_FAMILY_1"/>
    <property type="match status" value="1"/>
</dbReference>
<dbReference type="InterPro" id="IPR052158">
    <property type="entry name" value="INH-QAR"/>
</dbReference>
<dbReference type="SMART" id="SM00342">
    <property type="entry name" value="HTH_ARAC"/>
    <property type="match status" value="1"/>
</dbReference>
<dbReference type="EMBL" id="JADGMQ010000005">
    <property type="protein sequence ID" value="MBI1620999.1"/>
    <property type="molecule type" value="Genomic_DNA"/>
</dbReference>
<dbReference type="SUPFAM" id="SSF52317">
    <property type="entry name" value="Class I glutamine amidotransferase-like"/>
    <property type="match status" value="1"/>
</dbReference>
<dbReference type="Pfam" id="PF01965">
    <property type="entry name" value="DJ-1_PfpI"/>
    <property type="match status" value="1"/>
</dbReference>
<sequence length="340" mass="37648">MKASLSVHPHKAGEAESLPRLNVGFVLCWRFTLCAFANFVDVLRLAADEGDRSRPIHCRWKVIAPNMQPIPSSSGVEIQPQETFGDPTRFDYIVVVGGLLDEADRNADQIDAFLRQAAAAGVPLVGLCTGTFILFRAGLMNGRRGCVSWFHHKEFLSQFDGLTPVSDQIFVIDRDRLTSAGGASTAHLAAFLIERHIGRAPATKSLHIMMIPEAETGDTPQPGLTLDIRASDPLVHRALLLMQQCIDMPVSIEQIAKQLNVGKRRLERHFREALSCSPFAAFMNMRLSLVHHLLENSDKSIAEIAAECGFCDSSHLSRMFRRKFQVSPQELRKARPSLAA</sequence>
<dbReference type="SUPFAM" id="SSF46689">
    <property type="entry name" value="Homeodomain-like"/>
    <property type="match status" value="1"/>
</dbReference>
<dbReference type="InterPro" id="IPR002818">
    <property type="entry name" value="DJ-1/PfpI"/>
</dbReference>
<keyword evidence="1" id="KW-0805">Transcription regulation</keyword>
<dbReference type="Pfam" id="PF12833">
    <property type="entry name" value="HTH_18"/>
    <property type="match status" value="1"/>
</dbReference>
<keyword evidence="6" id="KW-1185">Reference proteome</keyword>
<dbReference type="InterPro" id="IPR029062">
    <property type="entry name" value="Class_I_gatase-like"/>
</dbReference>
<feature type="domain" description="HTH araC/xylS-type" evidence="4">
    <location>
        <begin position="236"/>
        <end position="334"/>
    </location>
</feature>
<evidence type="ECO:0000259" key="4">
    <source>
        <dbReference type="PROSITE" id="PS01124"/>
    </source>
</evidence>
<dbReference type="CDD" id="cd03136">
    <property type="entry name" value="GATase1_AraC_ArgR_like"/>
    <property type="match status" value="1"/>
</dbReference>
<dbReference type="PANTHER" id="PTHR43130:SF3">
    <property type="entry name" value="HTH-TYPE TRANSCRIPTIONAL REGULATOR RV1931C"/>
    <property type="match status" value="1"/>
</dbReference>
<organism evidence="5 6">
    <name type="scientific">Aquamicrobium zhengzhouense</name>
    <dbReference type="NCBI Taxonomy" id="2781738"/>
    <lineage>
        <taxon>Bacteria</taxon>
        <taxon>Pseudomonadati</taxon>
        <taxon>Pseudomonadota</taxon>
        <taxon>Alphaproteobacteria</taxon>
        <taxon>Hyphomicrobiales</taxon>
        <taxon>Phyllobacteriaceae</taxon>
        <taxon>Aquamicrobium</taxon>
    </lineage>
</organism>
<dbReference type="InterPro" id="IPR009057">
    <property type="entry name" value="Homeodomain-like_sf"/>
</dbReference>
<evidence type="ECO:0000313" key="5">
    <source>
        <dbReference type="EMBL" id="MBI1620999.1"/>
    </source>
</evidence>
<keyword evidence="3" id="KW-0804">Transcription</keyword>
<gene>
    <name evidence="5" type="ORF">IOD40_10025</name>
</gene>
<reference evidence="5 6" key="1">
    <citation type="submission" date="2020-10" db="EMBL/GenBank/DDBJ databases">
        <title>Aquamicrobium zhengzhouensis sp. nov., a exopolysaccharide producing bacterium isolated from farmland soil.</title>
        <authorList>
            <person name="Wang X."/>
        </authorList>
    </citation>
    <scope>NUCLEOTIDE SEQUENCE [LARGE SCALE GENOMIC DNA]</scope>
    <source>
        <strain evidence="6">cd-1</strain>
    </source>
</reference>